<feature type="domain" description="Acyl-CoA dehydrogenase/oxidase N-terminal" evidence="8">
    <location>
        <begin position="6"/>
        <end position="118"/>
    </location>
</feature>
<dbReference type="Pfam" id="PF00441">
    <property type="entry name" value="Acyl-CoA_dh_1"/>
    <property type="match status" value="1"/>
</dbReference>
<dbReference type="SUPFAM" id="SSF56645">
    <property type="entry name" value="Acyl-CoA dehydrogenase NM domain-like"/>
    <property type="match status" value="1"/>
</dbReference>
<dbReference type="PANTHER" id="PTHR43884">
    <property type="entry name" value="ACYL-COA DEHYDROGENASE"/>
    <property type="match status" value="1"/>
</dbReference>
<evidence type="ECO:0000256" key="1">
    <source>
        <dbReference type="ARBA" id="ARBA00001974"/>
    </source>
</evidence>
<dbReference type="Gene3D" id="2.40.110.10">
    <property type="entry name" value="Butyryl-CoA Dehydrogenase, subunit A, domain 2"/>
    <property type="match status" value="1"/>
</dbReference>
<comment type="similarity">
    <text evidence="2">Belongs to the acyl-CoA dehydrogenase family.</text>
</comment>
<evidence type="ECO:0000256" key="5">
    <source>
        <dbReference type="ARBA" id="ARBA00023002"/>
    </source>
</evidence>
<dbReference type="CDD" id="cd00567">
    <property type="entry name" value="ACAD"/>
    <property type="match status" value="1"/>
</dbReference>
<evidence type="ECO:0000259" key="6">
    <source>
        <dbReference type="Pfam" id="PF00441"/>
    </source>
</evidence>
<evidence type="ECO:0000256" key="2">
    <source>
        <dbReference type="ARBA" id="ARBA00009347"/>
    </source>
</evidence>
<dbReference type="InterPro" id="IPR013786">
    <property type="entry name" value="AcylCoA_DH/ox_N"/>
</dbReference>
<evidence type="ECO:0000313" key="9">
    <source>
        <dbReference type="EMBL" id="SUZ65578.1"/>
    </source>
</evidence>
<dbReference type="Pfam" id="PF02770">
    <property type="entry name" value="Acyl-CoA_dh_M"/>
    <property type="match status" value="1"/>
</dbReference>
<evidence type="ECO:0000259" key="8">
    <source>
        <dbReference type="Pfam" id="PF02771"/>
    </source>
</evidence>
<dbReference type="PANTHER" id="PTHR43884:SF20">
    <property type="entry name" value="ACYL-COA DEHYDROGENASE FADE28"/>
    <property type="match status" value="1"/>
</dbReference>
<dbReference type="InterPro" id="IPR006091">
    <property type="entry name" value="Acyl-CoA_Oxase/DH_mid-dom"/>
</dbReference>
<dbReference type="InterPro" id="IPR036250">
    <property type="entry name" value="AcylCo_DH-like_C"/>
</dbReference>
<evidence type="ECO:0000256" key="4">
    <source>
        <dbReference type="ARBA" id="ARBA00022827"/>
    </source>
</evidence>
<organism evidence="9">
    <name type="scientific">marine metagenome</name>
    <dbReference type="NCBI Taxonomy" id="408172"/>
    <lineage>
        <taxon>unclassified sequences</taxon>
        <taxon>metagenomes</taxon>
        <taxon>ecological metagenomes</taxon>
    </lineage>
</organism>
<dbReference type="GO" id="GO:0003995">
    <property type="term" value="F:acyl-CoA dehydrogenase activity"/>
    <property type="evidence" value="ECO:0007669"/>
    <property type="project" value="TreeGrafter"/>
</dbReference>
<feature type="domain" description="Acyl-CoA dehydrogenase/oxidase C-terminal" evidence="6">
    <location>
        <begin position="237"/>
        <end position="369"/>
    </location>
</feature>
<evidence type="ECO:0008006" key="10">
    <source>
        <dbReference type="Google" id="ProtNLM"/>
    </source>
</evidence>
<dbReference type="InterPro" id="IPR009075">
    <property type="entry name" value="AcylCo_DH/oxidase_C"/>
</dbReference>
<accession>A0A381PGT2</accession>
<dbReference type="InterPro" id="IPR009100">
    <property type="entry name" value="AcylCoA_DH/oxidase_NM_dom_sf"/>
</dbReference>
<protein>
    <recommendedName>
        <fullName evidence="10">Acyl-CoA dehydrogenase</fullName>
    </recommendedName>
</protein>
<keyword evidence="3" id="KW-0285">Flavoprotein</keyword>
<dbReference type="Gene3D" id="1.20.140.10">
    <property type="entry name" value="Butyryl-CoA Dehydrogenase, subunit A, domain 3"/>
    <property type="match status" value="1"/>
</dbReference>
<evidence type="ECO:0000259" key="7">
    <source>
        <dbReference type="Pfam" id="PF02770"/>
    </source>
</evidence>
<sequence length="371" mass="40542">MNTDLTEEQKILRQAAEEFLRKECPKDLMRQRRDDSREFDSALWQKMADLGWMGVGIKEEHGGSGGNFSDLAVLIEAMGGVCLPVPFFSTVVVSAATLEQSSASDLKTKLLPRITAGELVCSYAATEPGNTYGLVNIQTQAVPDGDGFSINGSKLFVEYARSADYLLTVVHEGKDLLILMVDSSSPGIEIESYDTLDYADQCEVRFNQVKVPVSSVVARGGEATTLLKNLEERSAVGKCAEILGGIQVVLDMSVDYVKDREQFGQVVGSFQAVQHHCANMVVEVDSSRYITMQAIWKIAQALPATKEVSMAKSYTSAAAIRVTKLGHQTHGAISFCDELDMHLYLRKAHAASVAFGDEEYHLEKVAKELGL</sequence>
<proteinExistence type="inferred from homology"/>
<dbReference type="InterPro" id="IPR037069">
    <property type="entry name" value="AcylCoA_DH/ox_N_sf"/>
</dbReference>
<dbReference type="SUPFAM" id="SSF47203">
    <property type="entry name" value="Acyl-CoA dehydrogenase C-terminal domain-like"/>
    <property type="match status" value="1"/>
</dbReference>
<name>A0A381PGT2_9ZZZZ</name>
<dbReference type="Gene3D" id="1.10.540.10">
    <property type="entry name" value="Acyl-CoA dehydrogenase/oxidase, N-terminal domain"/>
    <property type="match status" value="1"/>
</dbReference>
<dbReference type="EMBL" id="UINC01000962">
    <property type="protein sequence ID" value="SUZ65578.1"/>
    <property type="molecule type" value="Genomic_DNA"/>
</dbReference>
<dbReference type="Pfam" id="PF02771">
    <property type="entry name" value="Acyl-CoA_dh_N"/>
    <property type="match status" value="1"/>
</dbReference>
<dbReference type="GO" id="GO:0050660">
    <property type="term" value="F:flavin adenine dinucleotide binding"/>
    <property type="evidence" value="ECO:0007669"/>
    <property type="project" value="InterPro"/>
</dbReference>
<dbReference type="AlphaFoldDB" id="A0A381PGT2"/>
<keyword evidence="5" id="KW-0560">Oxidoreductase</keyword>
<gene>
    <name evidence="9" type="ORF">METZ01_LOCUS18432</name>
</gene>
<feature type="domain" description="Acyl-CoA oxidase/dehydrogenase middle" evidence="7">
    <location>
        <begin position="123"/>
        <end position="209"/>
    </location>
</feature>
<keyword evidence="4" id="KW-0274">FAD</keyword>
<comment type="cofactor">
    <cofactor evidence="1">
        <name>FAD</name>
        <dbReference type="ChEBI" id="CHEBI:57692"/>
    </cofactor>
</comment>
<evidence type="ECO:0000256" key="3">
    <source>
        <dbReference type="ARBA" id="ARBA00022630"/>
    </source>
</evidence>
<reference evidence="9" key="1">
    <citation type="submission" date="2018-05" db="EMBL/GenBank/DDBJ databases">
        <authorList>
            <person name="Lanie J.A."/>
            <person name="Ng W.-L."/>
            <person name="Kazmierczak K.M."/>
            <person name="Andrzejewski T.M."/>
            <person name="Davidsen T.M."/>
            <person name="Wayne K.J."/>
            <person name="Tettelin H."/>
            <person name="Glass J.I."/>
            <person name="Rusch D."/>
            <person name="Podicherti R."/>
            <person name="Tsui H.-C.T."/>
            <person name="Winkler M.E."/>
        </authorList>
    </citation>
    <scope>NUCLEOTIDE SEQUENCE</scope>
</reference>
<dbReference type="InterPro" id="IPR046373">
    <property type="entry name" value="Acyl-CoA_Oxase/DH_mid-dom_sf"/>
</dbReference>